<evidence type="ECO:0000313" key="2">
    <source>
        <dbReference type="Proteomes" id="UP000070589"/>
    </source>
</evidence>
<accession>A0A133U8F2</accession>
<keyword evidence="2" id="KW-1185">Reference proteome</keyword>
<dbReference type="AlphaFoldDB" id="A0A133U8F2"/>
<protein>
    <recommendedName>
        <fullName evidence="3">PepSY domain-containing protein</fullName>
    </recommendedName>
</protein>
<organism evidence="1 2">
    <name type="scientific">candidate division MSBL1 archaeon SCGC-AAA259D14</name>
    <dbReference type="NCBI Taxonomy" id="1698261"/>
    <lineage>
        <taxon>Archaea</taxon>
        <taxon>Methanobacteriati</taxon>
        <taxon>Methanobacteriota</taxon>
        <taxon>candidate division MSBL1</taxon>
    </lineage>
</organism>
<proteinExistence type="predicted"/>
<evidence type="ECO:0008006" key="3">
    <source>
        <dbReference type="Google" id="ProtNLM"/>
    </source>
</evidence>
<dbReference type="Proteomes" id="UP000070589">
    <property type="component" value="Unassembled WGS sequence"/>
</dbReference>
<sequence>MAVENAREATQIARDFAEKDAGLVYSWVDSVKKKGNKWIVQVSGIMGNFMVKIDAKSGEVISYERVEQT</sequence>
<comment type="caution">
    <text evidence="1">The sequence shown here is derived from an EMBL/GenBank/DDBJ whole genome shotgun (WGS) entry which is preliminary data.</text>
</comment>
<reference evidence="1 2" key="1">
    <citation type="journal article" date="2016" name="Sci. Rep.">
        <title>Metabolic traits of an uncultured archaeal lineage -MSBL1- from brine pools of the Red Sea.</title>
        <authorList>
            <person name="Mwirichia R."/>
            <person name="Alam I."/>
            <person name="Rashid M."/>
            <person name="Vinu M."/>
            <person name="Ba-Alawi W."/>
            <person name="Anthony Kamau A."/>
            <person name="Kamanda Ngugi D."/>
            <person name="Goker M."/>
            <person name="Klenk H.P."/>
            <person name="Bajic V."/>
            <person name="Stingl U."/>
        </authorList>
    </citation>
    <scope>NUCLEOTIDE SEQUENCE [LARGE SCALE GENOMIC DNA]</scope>
    <source>
        <strain evidence="1">SCGC-AAA259D14</strain>
    </source>
</reference>
<name>A0A133U8F2_9EURY</name>
<evidence type="ECO:0000313" key="1">
    <source>
        <dbReference type="EMBL" id="KXA90458.1"/>
    </source>
</evidence>
<gene>
    <name evidence="1" type="ORF">AKJ62_00765</name>
</gene>
<dbReference type="EMBL" id="LHXL01000005">
    <property type="protein sequence ID" value="KXA90458.1"/>
    <property type="molecule type" value="Genomic_DNA"/>
</dbReference>